<dbReference type="PANTHER" id="PTHR11782:SF80">
    <property type="entry name" value="GDA1_CD39 NUCLEOSIDE PHOSPHATASE FAMILY PROTEIN"/>
    <property type="match status" value="1"/>
</dbReference>
<name>A0A6A4P5V6_LUPAL</name>
<dbReference type="Proteomes" id="UP000447434">
    <property type="component" value="Chromosome 16"/>
</dbReference>
<evidence type="ECO:0000313" key="3">
    <source>
        <dbReference type="EMBL" id="KAE9596901.1"/>
    </source>
</evidence>
<reference evidence="4" key="1">
    <citation type="journal article" date="2020" name="Nat. Commun.">
        <title>Genome sequence of the cluster root forming white lupin.</title>
        <authorList>
            <person name="Hufnagel B."/>
            <person name="Marques A."/>
            <person name="Soriano A."/>
            <person name="Marques L."/>
            <person name="Divol F."/>
            <person name="Doumas P."/>
            <person name="Sallet E."/>
            <person name="Mancinotti D."/>
            <person name="Carrere S."/>
            <person name="Marande W."/>
            <person name="Arribat S."/>
            <person name="Keller J."/>
            <person name="Huneau C."/>
            <person name="Blein T."/>
            <person name="Aime D."/>
            <person name="Laguerre M."/>
            <person name="Taylor J."/>
            <person name="Schubert V."/>
            <person name="Nelson M."/>
            <person name="Geu-Flores F."/>
            <person name="Crespi M."/>
            <person name="Gallardo-Guerrero K."/>
            <person name="Delaux P.-M."/>
            <person name="Salse J."/>
            <person name="Berges H."/>
            <person name="Guyot R."/>
            <person name="Gouzy J."/>
            <person name="Peret B."/>
        </authorList>
    </citation>
    <scope>NUCLEOTIDE SEQUENCE [LARGE SCALE GENOMIC DNA]</scope>
    <source>
        <strain evidence="4">cv. Amiga</strain>
    </source>
</reference>
<comment type="similarity">
    <text evidence="1">Belongs to the GDA1/CD39 NTPase family.</text>
</comment>
<dbReference type="EMBL" id="WOCE01000016">
    <property type="protein sequence ID" value="KAE9596901.1"/>
    <property type="molecule type" value="Genomic_DNA"/>
</dbReference>
<sequence length="185" mass="20652">MMCQPHEFLFFEGIYTYEGVEYKAYSPSAGSNLDKCRRIVVKVLNLNAACALKNCTFDGKWDGGRGSGQNNLILTSSFYFLATQVGFADINKPIAIVRPVDFKIAAKQACKIKFEDAKSTYPNLLEKELPYTCMDLIYQYTLLVDGFGLDPFQEVTVAKKFVYKDVVVDASWPLGSAIEAISSFT</sequence>
<evidence type="ECO:0000256" key="1">
    <source>
        <dbReference type="ARBA" id="ARBA00009283"/>
    </source>
</evidence>
<dbReference type="GO" id="GO:0017110">
    <property type="term" value="F:nucleoside diphosphate phosphatase activity"/>
    <property type="evidence" value="ECO:0007669"/>
    <property type="project" value="TreeGrafter"/>
</dbReference>
<organism evidence="3 4">
    <name type="scientific">Lupinus albus</name>
    <name type="common">White lupine</name>
    <name type="synonym">Lupinus termis</name>
    <dbReference type="NCBI Taxonomy" id="3870"/>
    <lineage>
        <taxon>Eukaryota</taxon>
        <taxon>Viridiplantae</taxon>
        <taxon>Streptophyta</taxon>
        <taxon>Embryophyta</taxon>
        <taxon>Tracheophyta</taxon>
        <taxon>Spermatophyta</taxon>
        <taxon>Magnoliopsida</taxon>
        <taxon>eudicotyledons</taxon>
        <taxon>Gunneridae</taxon>
        <taxon>Pentapetalae</taxon>
        <taxon>rosids</taxon>
        <taxon>fabids</taxon>
        <taxon>Fabales</taxon>
        <taxon>Fabaceae</taxon>
        <taxon>Papilionoideae</taxon>
        <taxon>50 kb inversion clade</taxon>
        <taxon>genistoids sensu lato</taxon>
        <taxon>core genistoids</taxon>
        <taxon>Genisteae</taxon>
        <taxon>Lupinus</taxon>
    </lineage>
</organism>
<evidence type="ECO:0000256" key="2">
    <source>
        <dbReference type="ARBA" id="ARBA00022801"/>
    </source>
</evidence>
<dbReference type="GO" id="GO:0009134">
    <property type="term" value="P:nucleoside diphosphate catabolic process"/>
    <property type="evidence" value="ECO:0007669"/>
    <property type="project" value="TreeGrafter"/>
</dbReference>
<gene>
    <name evidence="3" type="ORF">Lalb_Chr16g0380931</name>
</gene>
<proteinExistence type="inferred from homology"/>
<protein>
    <submittedName>
        <fullName evidence="3">Putative apyrase</fullName>
    </submittedName>
</protein>
<dbReference type="PANTHER" id="PTHR11782">
    <property type="entry name" value="ADENOSINE/GUANOSINE DIPHOSPHATASE"/>
    <property type="match status" value="1"/>
</dbReference>
<dbReference type="Pfam" id="PF01150">
    <property type="entry name" value="GDA1_CD39"/>
    <property type="match status" value="1"/>
</dbReference>
<dbReference type="GO" id="GO:0016020">
    <property type="term" value="C:membrane"/>
    <property type="evidence" value="ECO:0007669"/>
    <property type="project" value="TreeGrafter"/>
</dbReference>
<keyword evidence="4" id="KW-1185">Reference proteome</keyword>
<dbReference type="OrthoDB" id="6372431at2759"/>
<dbReference type="AlphaFoldDB" id="A0A6A4P5V6"/>
<comment type="caution">
    <text evidence="3">The sequence shown here is derived from an EMBL/GenBank/DDBJ whole genome shotgun (WGS) entry which is preliminary data.</text>
</comment>
<keyword evidence="2" id="KW-0378">Hydrolase</keyword>
<evidence type="ECO:0000313" key="4">
    <source>
        <dbReference type="Proteomes" id="UP000447434"/>
    </source>
</evidence>
<dbReference type="InterPro" id="IPR000407">
    <property type="entry name" value="GDA1_CD39_NTPase"/>
</dbReference>
<accession>A0A6A4P5V6</accession>
<dbReference type="Gene3D" id="3.30.420.150">
    <property type="entry name" value="Exopolyphosphatase. Domain 2"/>
    <property type="match status" value="1"/>
</dbReference>